<name>A0ABM8GQ41_9MICO</name>
<feature type="transmembrane region" description="Helical" evidence="1">
    <location>
        <begin position="6"/>
        <end position="26"/>
    </location>
</feature>
<sequence>MEGFVSILGLAVLVLARILLVGTGYGDAARARRHARRAGRAAAKLSRAA</sequence>
<keyword evidence="1" id="KW-0812">Transmembrane</keyword>
<gene>
    <name evidence="2" type="ORF">GCM10025867_27750</name>
</gene>
<protein>
    <submittedName>
        <fullName evidence="2">Uncharacterized protein</fullName>
    </submittedName>
</protein>
<proteinExistence type="predicted"/>
<dbReference type="Proteomes" id="UP001321486">
    <property type="component" value="Chromosome"/>
</dbReference>
<accession>A0ABM8GQ41</accession>
<reference evidence="3" key="1">
    <citation type="journal article" date="2019" name="Int. J. Syst. Evol. Microbiol.">
        <title>The Global Catalogue of Microorganisms (GCM) 10K type strain sequencing project: providing services to taxonomists for standard genome sequencing and annotation.</title>
        <authorList>
            <consortium name="The Broad Institute Genomics Platform"/>
            <consortium name="The Broad Institute Genome Sequencing Center for Infectious Disease"/>
            <person name="Wu L."/>
            <person name="Ma J."/>
        </authorList>
    </citation>
    <scope>NUCLEOTIDE SEQUENCE [LARGE SCALE GENOMIC DNA]</scope>
    <source>
        <strain evidence="3">NBRC 108728</strain>
    </source>
</reference>
<keyword evidence="1" id="KW-1133">Transmembrane helix</keyword>
<evidence type="ECO:0000313" key="2">
    <source>
        <dbReference type="EMBL" id="BDZ50534.1"/>
    </source>
</evidence>
<dbReference type="RefSeq" id="WP_286343535.1">
    <property type="nucleotide sequence ID" value="NZ_AP027732.1"/>
</dbReference>
<evidence type="ECO:0000256" key="1">
    <source>
        <dbReference type="SAM" id="Phobius"/>
    </source>
</evidence>
<evidence type="ECO:0000313" key="3">
    <source>
        <dbReference type="Proteomes" id="UP001321486"/>
    </source>
</evidence>
<dbReference type="EMBL" id="AP027732">
    <property type="protein sequence ID" value="BDZ50534.1"/>
    <property type="molecule type" value="Genomic_DNA"/>
</dbReference>
<organism evidence="2 3">
    <name type="scientific">Frondihabitans sucicola</name>
    <dbReference type="NCBI Taxonomy" id="1268041"/>
    <lineage>
        <taxon>Bacteria</taxon>
        <taxon>Bacillati</taxon>
        <taxon>Actinomycetota</taxon>
        <taxon>Actinomycetes</taxon>
        <taxon>Micrococcales</taxon>
        <taxon>Microbacteriaceae</taxon>
        <taxon>Frondihabitans</taxon>
    </lineage>
</organism>
<keyword evidence="3" id="KW-1185">Reference proteome</keyword>
<keyword evidence="1" id="KW-0472">Membrane</keyword>